<comment type="caution">
    <text evidence="1">The sequence shown here is derived from an EMBL/GenBank/DDBJ whole genome shotgun (WGS) entry which is preliminary data.</text>
</comment>
<dbReference type="Proteomes" id="UP000183758">
    <property type="component" value="Unassembled WGS sequence"/>
</dbReference>
<gene>
    <name evidence="1" type="ORF">AUK04_02415</name>
</gene>
<evidence type="ECO:0000313" key="1">
    <source>
        <dbReference type="EMBL" id="OIP84399.1"/>
    </source>
</evidence>
<reference evidence="1 2" key="1">
    <citation type="journal article" date="2016" name="Environ. Microbiol.">
        <title>Genomic resolution of a cold subsurface aquifer community provides metabolic insights for novel microbes adapted to high CO concentrations.</title>
        <authorList>
            <person name="Probst A.J."/>
            <person name="Castelle C.J."/>
            <person name="Singh A."/>
            <person name="Brown C.T."/>
            <person name="Anantharaman K."/>
            <person name="Sharon I."/>
            <person name="Hug L.A."/>
            <person name="Burstein D."/>
            <person name="Emerson J.B."/>
            <person name="Thomas B.C."/>
            <person name="Banfield J.F."/>
        </authorList>
    </citation>
    <scope>NUCLEOTIDE SEQUENCE [LARGE SCALE GENOMIC DNA]</scope>
    <source>
        <strain evidence="1">CG2_30_33_16</strain>
    </source>
</reference>
<accession>A0A1J5HU85</accession>
<protein>
    <recommendedName>
        <fullName evidence="3">TNFR-Cys domain-containing protein</fullName>
    </recommendedName>
</protein>
<name>A0A1J5HU85_9BACT</name>
<dbReference type="AlphaFoldDB" id="A0A1J5HU85"/>
<evidence type="ECO:0008006" key="3">
    <source>
        <dbReference type="Google" id="ProtNLM"/>
    </source>
</evidence>
<proteinExistence type="predicted"/>
<evidence type="ECO:0000313" key="2">
    <source>
        <dbReference type="Proteomes" id="UP000183758"/>
    </source>
</evidence>
<dbReference type="EMBL" id="MNZM01000057">
    <property type="protein sequence ID" value="OIP84399.1"/>
    <property type="molecule type" value="Genomic_DNA"/>
</dbReference>
<sequence length="301" mass="35354">MQFTKFIEDYKKLKNLTPHSPPYVRECINSELGDFLAHCQNAYYCFDTSYSNDIIYLFDSYAAVDCCDGDYVVESELCYEGIDIFKCNNSSYLNYCARTYDSHFCYDCNDSHNLFGCVYLNHKEYCIYNKQYSKEEYEAKIHKLFKNLPAINLMEIQKLKLRFPATSTIVSNAENSDYGNHVHYSKNMYLCFDAARSEDCAYIYDSHRNKNCFDLTQTFSSENCYECVDCNKLNNCSFMTGCGYMFESLFCDYCANSDHLFGCFGLAKKSYFILNKQYSKEDYEKEVKELIESYKNIHLIK</sequence>
<organism evidence="1 2">
    <name type="scientific">Candidatus Roizmanbacteria bacterium CG2_30_33_16</name>
    <dbReference type="NCBI Taxonomy" id="1805340"/>
    <lineage>
        <taxon>Bacteria</taxon>
        <taxon>Candidatus Roizmaniibacteriota</taxon>
    </lineage>
</organism>